<dbReference type="Gene3D" id="3.30.160.20">
    <property type="match status" value="1"/>
</dbReference>
<keyword evidence="4" id="KW-1185">Reference proteome</keyword>
<comment type="caution">
    <text evidence="3">The sequence shown here is derived from an EMBL/GenBank/DDBJ whole genome shotgun (WGS) entry which is preliminary data.</text>
</comment>
<evidence type="ECO:0000256" key="1">
    <source>
        <dbReference type="PROSITE-ProRule" id="PRU00266"/>
    </source>
</evidence>
<gene>
    <name evidence="3" type="ORF">ILEXP_LOCUS29918</name>
</gene>
<dbReference type="PANTHER" id="PTHR33913">
    <property type="entry name" value="ALEURONE LAYER MORPHOGENESIS PROTEIN"/>
    <property type="match status" value="1"/>
</dbReference>
<evidence type="ECO:0000313" key="4">
    <source>
        <dbReference type="Proteomes" id="UP001642360"/>
    </source>
</evidence>
<dbReference type="AlphaFoldDB" id="A0ABC8SVB6"/>
<evidence type="ECO:0000313" key="3">
    <source>
        <dbReference type="EMBL" id="CAK9161131.1"/>
    </source>
</evidence>
<dbReference type="InterPro" id="IPR014720">
    <property type="entry name" value="dsRBD_dom"/>
</dbReference>
<dbReference type="PROSITE" id="PS50137">
    <property type="entry name" value="DS_RBD"/>
    <property type="match status" value="1"/>
</dbReference>
<dbReference type="Proteomes" id="UP001642360">
    <property type="component" value="Unassembled WGS sequence"/>
</dbReference>
<dbReference type="GO" id="GO:0003723">
    <property type="term" value="F:RNA binding"/>
    <property type="evidence" value="ECO:0007669"/>
    <property type="project" value="UniProtKB-UniRule"/>
</dbReference>
<feature type="domain" description="DRBM" evidence="2">
    <location>
        <begin position="53"/>
        <end position="121"/>
    </location>
</feature>
<dbReference type="SUPFAM" id="SSF54768">
    <property type="entry name" value="dsRNA-binding domain-like"/>
    <property type="match status" value="1"/>
</dbReference>
<reference evidence="3 4" key="1">
    <citation type="submission" date="2024-02" db="EMBL/GenBank/DDBJ databases">
        <authorList>
            <person name="Vignale AGUSTIN F."/>
            <person name="Sosa J E."/>
            <person name="Modenutti C."/>
        </authorList>
    </citation>
    <scope>NUCLEOTIDE SEQUENCE [LARGE SCALE GENOMIC DNA]</scope>
</reference>
<keyword evidence="1" id="KW-0694">RNA-binding</keyword>
<dbReference type="Pfam" id="PF14709">
    <property type="entry name" value="DND1_DSRM"/>
    <property type="match status" value="1"/>
</dbReference>
<protein>
    <recommendedName>
        <fullName evidence="2">DRBM domain-containing protein</fullName>
    </recommendedName>
</protein>
<evidence type="ECO:0000259" key="2">
    <source>
        <dbReference type="PROSITE" id="PS50137"/>
    </source>
</evidence>
<proteinExistence type="predicted"/>
<organism evidence="3 4">
    <name type="scientific">Ilex paraguariensis</name>
    <name type="common">yerba mate</name>
    <dbReference type="NCBI Taxonomy" id="185542"/>
    <lineage>
        <taxon>Eukaryota</taxon>
        <taxon>Viridiplantae</taxon>
        <taxon>Streptophyta</taxon>
        <taxon>Embryophyta</taxon>
        <taxon>Tracheophyta</taxon>
        <taxon>Spermatophyta</taxon>
        <taxon>Magnoliopsida</taxon>
        <taxon>eudicotyledons</taxon>
        <taxon>Gunneridae</taxon>
        <taxon>Pentapetalae</taxon>
        <taxon>asterids</taxon>
        <taxon>campanulids</taxon>
        <taxon>Aquifoliales</taxon>
        <taxon>Aquifoliaceae</taxon>
        <taxon>Ilex</taxon>
    </lineage>
</organism>
<accession>A0ABC8SVB6</accession>
<name>A0ABC8SVB6_9AQUA</name>
<dbReference type="PANTHER" id="PTHR33913:SF1">
    <property type="entry name" value="DRBM DOMAIN-CONTAINING PROTEIN"/>
    <property type="match status" value="1"/>
</dbReference>
<sequence>MLSHGGEEDWALKIDAIMDCCNDVCLAGKTQIQGLSPCMKGKRLSEATLTLRTPCQELDDICYENNWSLPTYHVSPSDGGFLADVTIKGVDFECSAGSSLLSNPREARESAATQMIAKLQSMAGQTQ</sequence>
<dbReference type="EMBL" id="CAUOFW020003625">
    <property type="protein sequence ID" value="CAK9161131.1"/>
    <property type="molecule type" value="Genomic_DNA"/>
</dbReference>